<protein>
    <submittedName>
        <fullName evidence="1">Uncharacterized protein</fullName>
    </submittedName>
</protein>
<dbReference type="AlphaFoldDB" id="A0ABD1CB45"/>
<keyword evidence="2" id="KW-1185">Reference proteome</keyword>
<proteinExistence type="predicted"/>
<reference evidence="1 2" key="1">
    <citation type="submission" date="2024-05" db="EMBL/GenBank/DDBJ databases">
        <title>Culex pipiens pipiens assembly and annotation.</title>
        <authorList>
            <person name="Alout H."/>
            <person name="Durand T."/>
        </authorList>
    </citation>
    <scope>NUCLEOTIDE SEQUENCE [LARGE SCALE GENOMIC DNA]</scope>
    <source>
        <strain evidence="1">HA-2024</strain>
        <tissue evidence="1">Whole body</tissue>
    </source>
</reference>
<dbReference type="EMBL" id="JBEHCU010014223">
    <property type="protein sequence ID" value="KAL1373575.1"/>
    <property type="molecule type" value="Genomic_DNA"/>
</dbReference>
<gene>
    <name evidence="1" type="ORF">pipiens_018589</name>
</gene>
<sequence>MYGNIEKQSSIFRCVSQRHQSHYRGQVEVIIISEPEVVVFLELVFGRVHHRMFEDVHARLTISTSTDFRDELIHNRIAVYHHFSFRSVAGAP</sequence>
<comment type="caution">
    <text evidence="1">The sequence shown here is derived from an EMBL/GenBank/DDBJ whole genome shotgun (WGS) entry which is preliminary data.</text>
</comment>
<accession>A0ABD1CB45</accession>
<dbReference type="Proteomes" id="UP001562425">
    <property type="component" value="Unassembled WGS sequence"/>
</dbReference>
<name>A0ABD1CB45_CULPP</name>
<evidence type="ECO:0000313" key="2">
    <source>
        <dbReference type="Proteomes" id="UP001562425"/>
    </source>
</evidence>
<evidence type="ECO:0000313" key="1">
    <source>
        <dbReference type="EMBL" id="KAL1373575.1"/>
    </source>
</evidence>
<organism evidence="1 2">
    <name type="scientific">Culex pipiens pipiens</name>
    <name type="common">Northern house mosquito</name>
    <dbReference type="NCBI Taxonomy" id="38569"/>
    <lineage>
        <taxon>Eukaryota</taxon>
        <taxon>Metazoa</taxon>
        <taxon>Ecdysozoa</taxon>
        <taxon>Arthropoda</taxon>
        <taxon>Hexapoda</taxon>
        <taxon>Insecta</taxon>
        <taxon>Pterygota</taxon>
        <taxon>Neoptera</taxon>
        <taxon>Endopterygota</taxon>
        <taxon>Diptera</taxon>
        <taxon>Nematocera</taxon>
        <taxon>Culicoidea</taxon>
        <taxon>Culicidae</taxon>
        <taxon>Culicinae</taxon>
        <taxon>Culicini</taxon>
        <taxon>Culex</taxon>
        <taxon>Culex</taxon>
    </lineage>
</organism>